<organism evidence="1">
    <name type="scientific">Tetraodon nigroviridis</name>
    <name type="common">Spotted green pufferfish</name>
    <name type="synonym">Chelonodon nigroviridis</name>
    <dbReference type="NCBI Taxonomy" id="99883"/>
    <lineage>
        <taxon>Eukaryota</taxon>
        <taxon>Metazoa</taxon>
        <taxon>Chordata</taxon>
        <taxon>Craniata</taxon>
        <taxon>Vertebrata</taxon>
        <taxon>Euteleostomi</taxon>
        <taxon>Actinopterygii</taxon>
        <taxon>Neopterygii</taxon>
        <taxon>Teleostei</taxon>
        <taxon>Neoteleostei</taxon>
        <taxon>Acanthomorphata</taxon>
        <taxon>Eupercaria</taxon>
        <taxon>Tetraodontiformes</taxon>
        <taxon>Tetradontoidea</taxon>
        <taxon>Tetraodontidae</taxon>
        <taxon>Tetraodon</taxon>
    </lineage>
</organism>
<sequence>MDWRTGLLLLAICWAGEDLHSSSLFTDFYLCLQLILFMFHPVSRC</sequence>
<proteinExistence type="predicted"/>
<name>Q4SX93_TETNG</name>
<dbReference type="KEGG" id="tng:GSTEN00011059G001"/>
<accession>Q4SX93</accession>
<reference evidence="1" key="1">
    <citation type="journal article" date="2004" name="Nature">
        <title>Genome duplication in the teleost fish Tetraodon nigroviridis reveals the early vertebrate proto-karyotype.</title>
        <authorList>
            <person name="Jaillon O."/>
            <person name="Aury J.-M."/>
            <person name="Brunet F."/>
            <person name="Petit J.-L."/>
            <person name="Stange-Thomann N."/>
            <person name="Mauceli E."/>
            <person name="Bouneau L."/>
            <person name="Fischer C."/>
            <person name="Ozouf-Costaz C."/>
            <person name="Bernot A."/>
            <person name="Nicaud S."/>
            <person name="Jaffe D."/>
            <person name="Fisher S."/>
            <person name="Lutfalla G."/>
            <person name="Dossat C."/>
            <person name="Segurens B."/>
            <person name="Dasilva C."/>
            <person name="Salanoubat M."/>
            <person name="Levy M."/>
            <person name="Boudet N."/>
            <person name="Castellano S."/>
            <person name="Anthouard V."/>
            <person name="Jubin C."/>
            <person name="Castelli V."/>
            <person name="Katinka M."/>
            <person name="Vacherie B."/>
            <person name="Biemont C."/>
            <person name="Skalli Z."/>
            <person name="Cattolico L."/>
            <person name="Poulain J."/>
            <person name="De Berardinis V."/>
            <person name="Cruaud C."/>
            <person name="Duprat S."/>
            <person name="Brottier P."/>
            <person name="Coutanceau J.-P."/>
            <person name="Gouzy J."/>
            <person name="Parra G."/>
            <person name="Lardier G."/>
            <person name="Chapple C."/>
            <person name="McKernan K.J."/>
            <person name="McEwan P."/>
            <person name="Bosak S."/>
            <person name="Kellis M."/>
            <person name="Volff J.-N."/>
            <person name="Guigo R."/>
            <person name="Zody M.C."/>
            <person name="Mesirov J."/>
            <person name="Lindblad-Toh K."/>
            <person name="Birren B."/>
            <person name="Nusbaum C."/>
            <person name="Kahn D."/>
            <person name="Robinson-Rechavi M."/>
            <person name="Laudet V."/>
            <person name="Schachter V."/>
            <person name="Quetier F."/>
            <person name="Saurin W."/>
            <person name="Scarpelli C."/>
            <person name="Wincker P."/>
            <person name="Lander E.S."/>
            <person name="Weissenbach J."/>
            <person name="Roest Crollius H."/>
        </authorList>
    </citation>
    <scope>NUCLEOTIDE SEQUENCE [LARGE SCALE GENOMIC DNA]</scope>
</reference>
<dbReference type="EMBL" id="CAAE01012787">
    <property type="protein sequence ID" value="CAF94739.1"/>
    <property type="molecule type" value="Genomic_DNA"/>
</dbReference>
<reference evidence="1" key="2">
    <citation type="submission" date="2004-02" db="EMBL/GenBank/DDBJ databases">
        <authorList>
            <consortium name="Genoscope"/>
            <consortium name="Whitehead Institute Centre for Genome Research"/>
        </authorList>
    </citation>
    <scope>NUCLEOTIDE SEQUENCE</scope>
</reference>
<evidence type="ECO:0000313" key="1">
    <source>
        <dbReference type="EMBL" id="CAF94739.1"/>
    </source>
</evidence>
<comment type="caution">
    <text evidence="1">The sequence shown here is derived from an EMBL/GenBank/DDBJ whole genome shotgun (WGS) entry which is preliminary data.</text>
</comment>
<dbReference type="AlphaFoldDB" id="Q4SX93"/>
<gene>
    <name evidence="1" type="ORF">GSTENG00011059001</name>
</gene>
<protein>
    <submittedName>
        <fullName evidence="1">(spotted green pufferfish) hypothetical protein</fullName>
    </submittedName>
</protein>